<feature type="transmembrane region" description="Helical" evidence="6">
    <location>
        <begin position="298"/>
        <end position="319"/>
    </location>
</feature>
<evidence type="ECO:0000256" key="1">
    <source>
        <dbReference type="ARBA" id="ARBA00004651"/>
    </source>
</evidence>
<proteinExistence type="predicted"/>
<dbReference type="GO" id="GO:0005886">
    <property type="term" value="C:plasma membrane"/>
    <property type="evidence" value="ECO:0007669"/>
    <property type="project" value="UniProtKB-SubCell"/>
</dbReference>
<dbReference type="Pfam" id="PF01943">
    <property type="entry name" value="Polysacc_synt"/>
    <property type="match status" value="1"/>
</dbReference>
<dbReference type="PANTHER" id="PTHR30250:SF21">
    <property type="entry name" value="LIPID II FLIPPASE MURJ"/>
    <property type="match status" value="1"/>
</dbReference>
<feature type="transmembrane region" description="Helical" evidence="6">
    <location>
        <begin position="193"/>
        <end position="220"/>
    </location>
</feature>
<feature type="transmembrane region" description="Helical" evidence="6">
    <location>
        <begin position="370"/>
        <end position="393"/>
    </location>
</feature>
<feature type="transmembrane region" description="Helical" evidence="6">
    <location>
        <begin position="496"/>
        <end position="516"/>
    </location>
</feature>
<feature type="transmembrane region" description="Helical" evidence="6">
    <location>
        <begin position="405"/>
        <end position="426"/>
    </location>
</feature>
<feature type="transmembrane region" description="Helical" evidence="6">
    <location>
        <begin position="432"/>
        <end position="453"/>
    </location>
</feature>
<feature type="transmembrane region" description="Helical" evidence="6">
    <location>
        <begin position="12"/>
        <end position="34"/>
    </location>
</feature>
<evidence type="ECO:0000256" key="3">
    <source>
        <dbReference type="ARBA" id="ARBA00022692"/>
    </source>
</evidence>
<feature type="transmembrane region" description="Helical" evidence="6">
    <location>
        <begin position="161"/>
        <end position="181"/>
    </location>
</feature>
<protein>
    <submittedName>
        <fullName evidence="7">Stage V sporulation protein B</fullName>
    </submittedName>
</protein>
<dbReference type="InterPro" id="IPR050833">
    <property type="entry name" value="Poly_Biosynth_Transport"/>
</dbReference>
<evidence type="ECO:0000256" key="6">
    <source>
        <dbReference type="SAM" id="Phobius"/>
    </source>
</evidence>
<keyword evidence="4 6" id="KW-1133">Transmembrane helix</keyword>
<evidence type="ECO:0000256" key="5">
    <source>
        <dbReference type="ARBA" id="ARBA00023136"/>
    </source>
</evidence>
<comment type="caution">
    <text evidence="7">The sequence shown here is derived from an EMBL/GenBank/DDBJ whole genome shotgun (WGS) entry which is preliminary data.</text>
</comment>
<dbReference type="InterPro" id="IPR002797">
    <property type="entry name" value="Polysacc_synth"/>
</dbReference>
<sequence length="543" mass="59263">MSPSKKKTNDFLVQGSILAAASIISRLIGLIYRIPVMNIIGDSGNADYSNAFEIYNIVLILSSFSLPLSVSKLVSARNEKKEYINSYRIFLCAMAFAVFSGILFTLILYFGADFFASYMFKMPSSAIPLKVLAPTVLISAVMGVLRGFYQGKKTMIPTALSQILEQIVNAVVSIAASYLFMKKYSASPNIEAYGAAGSTLGTCLGALVSLVFLGFIFIAYRPTLKKQFRRDTESIIMPYKKIFTLLMITIIPVVLSQTVYNISGTIDSSLFGNILARQGVVEDTRKTMYGVYSGQYRLLTNLPIAIASALAASMVPSIVSAHARKDKEDLTEKIKSSIHFNMLIAFPSAVGMTVLAKPIISLLFPNSSGMAANLLATGSIAIIFYALSTVSNAILQGINQMKIPVIHSAVSLAIHVVIVILALQVFNMGTYGLVLGNVTFALIVCILNWISIGKHLNYKQELKKSFIIPAISSIIMGIITWLAYQGIYLLINSNMISTLLSIIIAIIVYFIALLLLKGVDMEELYSFPLGRTLSKIAMKLHLL</sequence>
<feature type="transmembrane region" description="Helical" evidence="6">
    <location>
        <begin position="241"/>
        <end position="260"/>
    </location>
</feature>
<gene>
    <name evidence="7" type="ORF">EDD66_103257</name>
</gene>
<dbReference type="InterPro" id="IPR024923">
    <property type="entry name" value="PG_synth_SpoVB"/>
</dbReference>
<keyword evidence="3 6" id="KW-0812">Transmembrane</keyword>
<dbReference type="OrthoDB" id="9775950at2"/>
<feature type="transmembrane region" description="Helical" evidence="6">
    <location>
        <begin position="340"/>
        <end position="364"/>
    </location>
</feature>
<name>A0A3N1XT36_9FIRM</name>
<feature type="transmembrane region" description="Helical" evidence="6">
    <location>
        <begin position="131"/>
        <end position="149"/>
    </location>
</feature>
<comment type="subcellular location">
    <subcellularLocation>
        <location evidence="1">Cell membrane</location>
        <topology evidence="1">Multi-pass membrane protein</topology>
    </subcellularLocation>
</comment>
<evidence type="ECO:0000313" key="7">
    <source>
        <dbReference type="EMBL" id="ROR29321.1"/>
    </source>
</evidence>
<keyword evidence="5 6" id="KW-0472">Membrane</keyword>
<dbReference type="CDD" id="cd13124">
    <property type="entry name" value="MATE_SpoVB_like"/>
    <property type="match status" value="1"/>
</dbReference>
<evidence type="ECO:0000256" key="2">
    <source>
        <dbReference type="ARBA" id="ARBA00022475"/>
    </source>
</evidence>
<evidence type="ECO:0000313" key="8">
    <source>
        <dbReference type="Proteomes" id="UP000273083"/>
    </source>
</evidence>
<dbReference type="PIRSF" id="PIRSF038958">
    <property type="entry name" value="PG_synth_SpoVB"/>
    <property type="match status" value="1"/>
</dbReference>
<feature type="transmembrane region" description="Helical" evidence="6">
    <location>
        <begin position="87"/>
        <end position="111"/>
    </location>
</feature>
<dbReference type="EMBL" id="RJVG01000003">
    <property type="protein sequence ID" value="ROR29321.1"/>
    <property type="molecule type" value="Genomic_DNA"/>
</dbReference>
<keyword evidence="2" id="KW-1003">Cell membrane</keyword>
<accession>A0A3N1XT36</accession>
<feature type="transmembrane region" description="Helical" evidence="6">
    <location>
        <begin position="54"/>
        <end position="75"/>
    </location>
</feature>
<reference evidence="7 8" key="1">
    <citation type="submission" date="2018-11" db="EMBL/GenBank/DDBJ databases">
        <title>Genomic Encyclopedia of Type Strains, Phase IV (KMG-IV): sequencing the most valuable type-strain genomes for metagenomic binning, comparative biology and taxonomic classification.</title>
        <authorList>
            <person name="Goeker M."/>
        </authorList>
    </citation>
    <scope>NUCLEOTIDE SEQUENCE [LARGE SCALE GENOMIC DNA]</scope>
    <source>
        <strain evidence="7 8">DSM 26537</strain>
    </source>
</reference>
<evidence type="ECO:0000256" key="4">
    <source>
        <dbReference type="ARBA" id="ARBA00022989"/>
    </source>
</evidence>
<dbReference type="PANTHER" id="PTHR30250">
    <property type="entry name" value="PST FAMILY PREDICTED COLANIC ACID TRANSPORTER"/>
    <property type="match status" value="1"/>
</dbReference>
<dbReference type="AlphaFoldDB" id="A0A3N1XT36"/>
<feature type="transmembrane region" description="Helical" evidence="6">
    <location>
        <begin position="465"/>
        <end position="484"/>
    </location>
</feature>
<dbReference type="Proteomes" id="UP000273083">
    <property type="component" value="Unassembled WGS sequence"/>
</dbReference>
<keyword evidence="8" id="KW-1185">Reference proteome</keyword>
<dbReference type="RefSeq" id="WP_123608763.1">
    <property type="nucleotide sequence ID" value="NZ_RJVG01000003.1"/>
</dbReference>
<organism evidence="7 8">
    <name type="scientific">Mobilisporobacter senegalensis</name>
    <dbReference type="NCBI Taxonomy" id="1329262"/>
    <lineage>
        <taxon>Bacteria</taxon>
        <taxon>Bacillati</taxon>
        <taxon>Bacillota</taxon>
        <taxon>Clostridia</taxon>
        <taxon>Lachnospirales</taxon>
        <taxon>Lachnospiraceae</taxon>
        <taxon>Mobilisporobacter</taxon>
    </lineage>
</organism>